<feature type="domain" description="Histidine kinase/HSP90-like ATPase" evidence="2">
    <location>
        <begin position="52"/>
        <end position="143"/>
    </location>
</feature>
<accession>A0A1G7MNN6</accession>
<evidence type="ECO:0000259" key="2">
    <source>
        <dbReference type="Pfam" id="PF13581"/>
    </source>
</evidence>
<dbReference type="GO" id="GO:0004674">
    <property type="term" value="F:protein serine/threonine kinase activity"/>
    <property type="evidence" value="ECO:0007669"/>
    <property type="project" value="UniProtKB-KW"/>
</dbReference>
<dbReference type="Gene3D" id="3.30.565.10">
    <property type="entry name" value="Histidine kinase-like ATPase, C-terminal domain"/>
    <property type="match status" value="1"/>
</dbReference>
<keyword evidence="3" id="KW-0808">Transferase</keyword>
<dbReference type="AlphaFoldDB" id="A0A1G7MNN6"/>
<dbReference type="CDD" id="cd16936">
    <property type="entry name" value="HATPase_RsbW-like"/>
    <property type="match status" value="1"/>
</dbReference>
<proteinExistence type="predicted"/>
<dbReference type="Proteomes" id="UP000198614">
    <property type="component" value="Unassembled WGS sequence"/>
</dbReference>
<dbReference type="SUPFAM" id="SSF55874">
    <property type="entry name" value="ATPase domain of HSP90 chaperone/DNA topoisomerase II/histidine kinase"/>
    <property type="match status" value="1"/>
</dbReference>
<reference evidence="3 4" key="1">
    <citation type="submission" date="2016-10" db="EMBL/GenBank/DDBJ databases">
        <authorList>
            <person name="de Groot N.N."/>
        </authorList>
    </citation>
    <scope>NUCLEOTIDE SEQUENCE [LARGE SCALE GENOMIC DNA]</scope>
    <source>
        <strain evidence="3 4">CGMCC 4.1859</strain>
    </source>
</reference>
<evidence type="ECO:0000313" key="4">
    <source>
        <dbReference type="Proteomes" id="UP000198614"/>
    </source>
</evidence>
<dbReference type="PANTHER" id="PTHR35526">
    <property type="entry name" value="ANTI-SIGMA-F FACTOR RSBW-RELATED"/>
    <property type="match status" value="1"/>
</dbReference>
<evidence type="ECO:0000313" key="3">
    <source>
        <dbReference type="EMBL" id="SDF62740.1"/>
    </source>
</evidence>
<sequence>MESVTGGDGRLAPVSGTPIRVAVTLEKEGLSIARARDLATAFLGRIREELGVPVSARTVGDTQLVVSELVTNARKYAPGPVTLELRFTEGLLEVVVRDEDPELPVPRPADADRIGQHGLEIVKAIAQHFEASRERTGKRVTARIALVGDSPAPGT</sequence>
<name>A0A1G7MNN6_9ACTN</name>
<protein>
    <submittedName>
        <fullName evidence="3">Histidine kinase-like ATPase domain-containing protein</fullName>
    </submittedName>
</protein>
<dbReference type="PANTHER" id="PTHR35526:SF3">
    <property type="entry name" value="ANTI-SIGMA-F FACTOR RSBW"/>
    <property type="match status" value="1"/>
</dbReference>
<evidence type="ECO:0000256" key="1">
    <source>
        <dbReference type="ARBA" id="ARBA00022527"/>
    </source>
</evidence>
<keyword evidence="3" id="KW-0418">Kinase</keyword>
<keyword evidence="1" id="KW-0723">Serine/threonine-protein kinase</keyword>
<dbReference type="OrthoDB" id="4304137at2"/>
<dbReference type="InterPro" id="IPR036890">
    <property type="entry name" value="HATPase_C_sf"/>
</dbReference>
<organism evidence="3 4">
    <name type="scientific">Streptomyces griseoaurantiacus</name>
    <dbReference type="NCBI Taxonomy" id="68213"/>
    <lineage>
        <taxon>Bacteria</taxon>
        <taxon>Bacillati</taxon>
        <taxon>Actinomycetota</taxon>
        <taxon>Actinomycetes</taxon>
        <taxon>Kitasatosporales</taxon>
        <taxon>Streptomycetaceae</taxon>
        <taxon>Streptomyces</taxon>
        <taxon>Streptomyces aurantiacus group</taxon>
    </lineage>
</organism>
<dbReference type="InterPro" id="IPR050267">
    <property type="entry name" value="Anti-sigma-factor_SerPK"/>
</dbReference>
<gene>
    <name evidence="3" type="ORF">SAMN05216260_109262</name>
</gene>
<dbReference type="EMBL" id="FNAX01000009">
    <property type="protein sequence ID" value="SDF62740.1"/>
    <property type="molecule type" value="Genomic_DNA"/>
</dbReference>
<dbReference type="Pfam" id="PF13581">
    <property type="entry name" value="HATPase_c_2"/>
    <property type="match status" value="1"/>
</dbReference>
<dbReference type="InterPro" id="IPR003594">
    <property type="entry name" value="HATPase_dom"/>
</dbReference>